<dbReference type="PANTHER" id="PTHR22749">
    <property type="entry name" value="RIBOFLAVIN KINASE/FMN ADENYLYLTRANSFERASE"/>
    <property type="match status" value="1"/>
</dbReference>
<dbReference type="InterPro" id="IPR015864">
    <property type="entry name" value="FAD_synthase"/>
</dbReference>
<dbReference type="NCBIfam" id="TIGR00083">
    <property type="entry name" value="ribF"/>
    <property type="match status" value="1"/>
</dbReference>
<dbReference type="PANTHER" id="PTHR22749:SF6">
    <property type="entry name" value="RIBOFLAVIN KINASE"/>
    <property type="match status" value="1"/>
</dbReference>
<organism evidence="16 17">
    <name type="scientific">Halalkalibacter hemicellulosilyticusJCM 9152</name>
    <dbReference type="NCBI Taxonomy" id="1236971"/>
    <lineage>
        <taxon>Bacteria</taxon>
        <taxon>Bacillati</taxon>
        <taxon>Bacillota</taxon>
        <taxon>Bacilli</taxon>
        <taxon>Bacillales</taxon>
        <taxon>Bacillaceae</taxon>
        <taxon>Halalkalibacter</taxon>
    </lineage>
</organism>
<dbReference type="UniPathway" id="UPA00277">
    <property type="reaction ID" value="UER00407"/>
</dbReference>
<dbReference type="EC" id="2.7.1.26" evidence="14"/>
<dbReference type="EMBL" id="BAUU01000003">
    <property type="protein sequence ID" value="GAE29294.1"/>
    <property type="molecule type" value="Genomic_DNA"/>
</dbReference>
<dbReference type="GO" id="GO:0006747">
    <property type="term" value="P:FAD biosynthetic process"/>
    <property type="evidence" value="ECO:0007669"/>
    <property type="project" value="UniProtKB-UniRule"/>
</dbReference>
<comment type="pathway">
    <text evidence="1 14">Cofactor biosynthesis; FAD biosynthesis; FAD from FMN: step 1/1.</text>
</comment>
<dbReference type="Pfam" id="PF06574">
    <property type="entry name" value="FAD_syn"/>
    <property type="match status" value="1"/>
</dbReference>
<reference evidence="16" key="1">
    <citation type="journal article" date="2014" name="Genome Announc.">
        <title>Draft Genome Sequences of Three Alkaliphilic Bacillus Strains, Bacillus wakoensis JCM 9140T, Bacillus akibai JCM 9157T, and Bacillus hemicellulosilyticus JCM 9152T.</title>
        <authorList>
            <person name="Yuki M."/>
            <person name="Oshima K."/>
            <person name="Suda W."/>
            <person name="Oshida Y."/>
            <person name="Kitamura K."/>
            <person name="Iida T."/>
            <person name="Hattori M."/>
            <person name="Ohkuma M."/>
        </authorList>
    </citation>
    <scope>NUCLEOTIDE SEQUENCE [LARGE SCALE GENOMIC DNA]</scope>
    <source>
        <strain evidence="16">JCM 9152</strain>
    </source>
</reference>
<dbReference type="InterPro" id="IPR023465">
    <property type="entry name" value="Riboflavin_kinase_dom_sf"/>
</dbReference>
<evidence type="ECO:0000313" key="17">
    <source>
        <dbReference type="Proteomes" id="UP000018895"/>
    </source>
</evidence>
<gene>
    <name evidence="16" type="ORF">JCM9152_642</name>
</gene>
<dbReference type="OrthoDB" id="9803667at2"/>
<dbReference type="InterPro" id="IPR002606">
    <property type="entry name" value="Riboflavin_kinase_bac"/>
</dbReference>
<dbReference type="STRING" id="1236971.JCM9152_642"/>
<dbReference type="GO" id="GO:0009231">
    <property type="term" value="P:riboflavin biosynthetic process"/>
    <property type="evidence" value="ECO:0007669"/>
    <property type="project" value="InterPro"/>
</dbReference>
<feature type="domain" description="Riboflavin kinase" evidence="15">
    <location>
        <begin position="184"/>
        <end position="310"/>
    </location>
</feature>
<dbReference type="CDD" id="cd02064">
    <property type="entry name" value="FAD_synthetase_N"/>
    <property type="match status" value="1"/>
</dbReference>
<evidence type="ECO:0000256" key="12">
    <source>
        <dbReference type="ARBA" id="ARBA00047880"/>
    </source>
</evidence>
<evidence type="ECO:0000256" key="14">
    <source>
        <dbReference type="PIRNR" id="PIRNR004491"/>
    </source>
</evidence>
<comment type="similarity">
    <text evidence="14">Belongs to the ribF family.</text>
</comment>
<dbReference type="NCBIfam" id="TIGR00125">
    <property type="entry name" value="cyt_tran_rel"/>
    <property type="match status" value="1"/>
</dbReference>
<dbReference type="SUPFAM" id="SSF82114">
    <property type="entry name" value="Riboflavin kinase-like"/>
    <property type="match status" value="1"/>
</dbReference>
<dbReference type="Proteomes" id="UP000018895">
    <property type="component" value="Unassembled WGS sequence"/>
</dbReference>
<evidence type="ECO:0000259" key="15">
    <source>
        <dbReference type="SMART" id="SM00904"/>
    </source>
</evidence>
<keyword evidence="11" id="KW-0511">Multifunctional enzyme</keyword>
<evidence type="ECO:0000256" key="10">
    <source>
        <dbReference type="ARBA" id="ARBA00022840"/>
    </source>
</evidence>
<evidence type="ECO:0000256" key="6">
    <source>
        <dbReference type="ARBA" id="ARBA00022695"/>
    </source>
</evidence>
<dbReference type="NCBIfam" id="NF004160">
    <property type="entry name" value="PRK05627.1-3"/>
    <property type="match status" value="1"/>
</dbReference>
<dbReference type="InterPro" id="IPR004821">
    <property type="entry name" value="Cyt_trans-like"/>
</dbReference>
<keyword evidence="17" id="KW-1185">Reference proteome</keyword>
<dbReference type="SUPFAM" id="SSF52374">
    <property type="entry name" value="Nucleotidylyl transferase"/>
    <property type="match status" value="1"/>
</dbReference>
<evidence type="ECO:0000313" key="16">
    <source>
        <dbReference type="EMBL" id="GAE29294.1"/>
    </source>
</evidence>
<evidence type="ECO:0000256" key="1">
    <source>
        <dbReference type="ARBA" id="ARBA00004726"/>
    </source>
</evidence>
<evidence type="ECO:0000256" key="5">
    <source>
        <dbReference type="ARBA" id="ARBA00022679"/>
    </source>
</evidence>
<comment type="catalytic activity">
    <reaction evidence="13 14">
        <text>FMN + ATP + H(+) = FAD + diphosphate</text>
        <dbReference type="Rhea" id="RHEA:17237"/>
        <dbReference type="ChEBI" id="CHEBI:15378"/>
        <dbReference type="ChEBI" id="CHEBI:30616"/>
        <dbReference type="ChEBI" id="CHEBI:33019"/>
        <dbReference type="ChEBI" id="CHEBI:57692"/>
        <dbReference type="ChEBI" id="CHEBI:58210"/>
        <dbReference type="EC" id="2.7.7.2"/>
    </reaction>
</comment>
<evidence type="ECO:0000256" key="3">
    <source>
        <dbReference type="ARBA" id="ARBA00022630"/>
    </source>
</evidence>
<keyword evidence="7 14" id="KW-0547">Nucleotide-binding</keyword>
<evidence type="ECO:0000256" key="11">
    <source>
        <dbReference type="ARBA" id="ARBA00023268"/>
    </source>
</evidence>
<evidence type="ECO:0000256" key="4">
    <source>
        <dbReference type="ARBA" id="ARBA00022643"/>
    </source>
</evidence>
<dbReference type="FunFam" id="3.40.50.620:FF:000021">
    <property type="entry name" value="Riboflavin biosynthesis protein"/>
    <property type="match status" value="1"/>
</dbReference>
<dbReference type="AlphaFoldDB" id="W4QD43"/>
<keyword evidence="8 14" id="KW-0418">Kinase</keyword>
<dbReference type="GO" id="GO:0005524">
    <property type="term" value="F:ATP binding"/>
    <property type="evidence" value="ECO:0007669"/>
    <property type="project" value="UniProtKB-UniRule"/>
</dbReference>
<evidence type="ECO:0000256" key="2">
    <source>
        <dbReference type="ARBA" id="ARBA00005201"/>
    </source>
</evidence>
<dbReference type="Pfam" id="PF01687">
    <property type="entry name" value="Flavokinase"/>
    <property type="match status" value="1"/>
</dbReference>
<evidence type="ECO:0000256" key="9">
    <source>
        <dbReference type="ARBA" id="ARBA00022827"/>
    </source>
</evidence>
<evidence type="ECO:0000256" key="7">
    <source>
        <dbReference type="ARBA" id="ARBA00022741"/>
    </source>
</evidence>
<protein>
    <recommendedName>
        <fullName evidence="14">Riboflavin biosynthesis protein</fullName>
    </recommendedName>
    <domain>
        <recommendedName>
            <fullName evidence="14">Riboflavin kinase</fullName>
            <ecNumber evidence="14">2.7.1.26</ecNumber>
        </recommendedName>
        <alternativeName>
            <fullName evidence="14">Flavokinase</fullName>
        </alternativeName>
    </domain>
    <domain>
        <recommendedName>
            <fullName evidence="14">FMN adenylyltransferase</fullName>
            <ecNumber evidence="14">2.7.7.2</ecNumber>
        </recommendedName>
        <alternativeName>
            <fullName evidence="14">FAD pyrophosphorylase</fullName>
        </alternativeName>
        <alternativeName>
            <fullName evidence="14">FAD synthase</fullName>
        </alternativeName>
    </domain>
</protein>
<dbReference type="Gene3D" id="3.40.50.620">
    <property type="entry name" value="HUPs"/>
    <property type="match status" value="1"/>
</dbReference>
<dbReference type="GO" id="GO:0009398">
    <property type="term" value="P:FMN biosynthetic process"/>
    <property type="evidence" value="ECO:0007669"/>
    <property type="project" value="UniProtKB-UniRule"/>
</dbReference>
<proteinExistence type="inferred from homology"/>
<dbReference type="SMART" id="SM00904">
    <property type="entry name" value="Flavokinase"/>
    <property type="match status" value="1"/>
</dbReference>
<dbReference type="FunFam" id="2.40.30.30:FF:000004">
    <property type="entry name" value="Riboflavin biosynthesis protein"/>
    <property type="match status" value="1"/>
</dbReference>
<keyword evidence="9 14" id="KW-0274">FAD</keyword>
<keyword evidence="5 14" id="KW-0808">Transferase</keyword>
<dbReference type="PIRSF" id="PIRSF004491">
    <property type="entry name" value="FAD_Synth"/>
    <property type="match status" value="1"/>
</dbReference>
<dbReference type="InterPro" id="IPR023468">
    <property type="entry name" value="Riboflavin_kinase"/>
</dbReference>
<accession>W4QD43</accession>
<dbReference type="NCBIfam" id="NF004162">
    <property type="entry name" value="PRK05627.1-5"/>
    <property type="match status" value="1"/>
</dbReference>
<keyword evidence="3 14" id="KW-0285">Flavoprotein</keyword>
<dbReference type="RefSeq" id="WP_035340665.1">
    <property type="nucleotide sequence ID" value="NZ_BAUU01000003.1"/>
</dbReference>
<comment type="catalytic activity">
    <reaction evidence="12 14">
        <text>riboflavin + ATP = FMN + ADP + H(+)</text>
        <dbReference type="Rhea" id="RHEA:14357"/>
        <dbReference type="ChEBI" id="CHEBI:15378"/>
        <dbReference type="ChEBI" id="CHEBI:30616"/>
        <dbReference type="ChEBI" id="CHEBI:57986"/>
        <dbReference type="ChEBI" id="CHEBI:58210"/>
        <dbReference type="ChEBI" id="CHEBI:456216"/>
        <dbReference type="EC" id="2.7.1.26"/>
    </reaction>
</comment>
<dbReference type="InterPro" id="IPR014729">
    <property type="entry name" value="Rossmann-like_a/b/a_fold"/>
</dbReference>
<name>W4QD43_9BACI</name>
<dbReference type="GO" id="GO:0003919">
    <property type="term" value="F:FMN adenylyltransferase activity"/>
    <property type="evidence" value="ECO:0007669"/>
    <property type="project" value="UniProtKB-UniRule"/>
</dbReference>
<keyword evidence="6 14" id="KW-0548">Nucleotidyltransferase</keyword>
<dbReference type="UniPathway" id="UPA00276">
    <property type="reaction ID" value="UER00406"/>
</dbReference>
<dbReference type="EC" id="2.7.7.2" evidence="14"/>
<evidence type="ECO:0000256" key="8">
    <source>
        <dbReference type="ARBA" id="ARBA00022777"/>
    </source>
</evidence>
<dbReference type="GO" id="GO:0008531">
    <property type="term" value="F:riboflavin kinase activity"/>
    <property type="evidence" value="ECO:0007669"/>
    <property type="project" value="UniProtKB-UniRule"/>
</dbReference>
<sequence>METIFIKHPIEANEYKQRTVMALGFFDGVHKGHQLVIEQAKREADASDVPLSVMTFYPHPLEVLRPGNERMNVITSLPDKIQYLQQLGVDYLYVIEFSIPFSRLTPQQFVDDYLRSLEVIHVVAGFDFTYGAMGKGNMKTLIDHAHRQFNVTTVEKLSENNEKISSTRIRKLIVDGEVEHAAHLLSRAYVIKGIVSDGEKRGRQIGFPTANIAIREPYTIPKVGVYAVEFIVDQKKHEGVCNIGYKPTFHAEREKLSIEVHLFNFDQSIYGKEVEVRWLKRIRDEQKFSNVNELVSQITKDKQTAEAFFANR</sequence>
<keyword evidence="4 14" id="KW-0288">FMN</keyword>
<comment type="caution">
    <text evidence="16">The sequence shown here is derived from an EMBL/GenBank/DDBJ whole genome shotgun (WGS) entry which is preliminary data.</text>
</comment>
<keyword evidence="10 14" id="KW-0067">ATP-binding</keyword>
<dbReference type="InterPro" id="IPR015865">
    <property type="entry name" value="Riboflavin_kinase_bac/euk"/>
</dbReference>
<dbReference type="Gene3D" id="2.40.30.30">
    <property type="entry name" value="Riboflavin kinase-like"/>
    <property type="match status" value="1"/>
</dbReference>
<evidence type="ECO:0000256" key="13">
    <source>
        <dbReference type="ARBA" id="ARBA00049494"/>
    </source>
</evidence>
<comment type="pathway">
    <text evidence="2 14">Cofactor biosynthesis; FMN biosynthesis; FMN from riboflavin (ATP route): step 1/1.</text>
</comment>